<dbReference type="InterPro" id="IPR021109">
    <property type="entry name" value="Peptidase_aspartic_dom_sf"/>
</dbReference>
<name>A0A7J7K1M6_BUGNE</name>
<accession>A0A7J7K1M6</accession>
<dbReference type="EMBL" id="VXIV02001535">
    <property type="protein sequence ID" value="KAF6032083.1"/>
    <property type="molecule type" value="Genomic_DNA"/>
</dbReference>
<feature type="domain" description="DUF1758" evidence="2">
    <location>
        <begin position="203"/>
        <end position="322"/>
    </location>
</feature>
<dbReference type="Gene3D" id="2.40.70.10">
    <property type="entry name" value="Acid Proteases"/>
    <property type="match status" value="1"/>
</dbReference>
<evidence type="ECO:0000313" key="3">
    <source>
        <dbReference type="EMBL" id="KAF6032083.1"/>
    </source>
</evidence>
<keyword evidence="4" id="KW-1185">Reference proteome</keyword>
<dbReference type="PANTHER" id="PTHR47331">
    <property type="entry name" value="PHD-TYPE DOMAIN-CONTAINING PROTEIN"/>
    <property type="match status" value="1"/>
</dbReference>
<dbReference type="PANTHER" id="PTHR47331:SF5">
    <property type="entry name" value="RIBONUCLEASE H"/>
    <property type="match status" value="1"/>
</dbReference>
<dbReference type="AlphaFoldDB" id="A0A7J7K1M6"/>
<dbReference type="InterPro" id="IPR008737">
    <property type="entry name" value="DUF1758"/>
</dbReference>
<dbReference type="OrthoDB" id="5967017at2759"/>
<protein>
    <recommendedName>
        <fullName evidence="2">DUF1758 domain-containing protein</fullName>
    </recommendedName>
</protein>
<proteinExistence type="predicted"/>
<gene>
    <name evidence="3" type="ORF">EB796_009583</name>
</gene>
<evidence type="ECO:0000313" key="4">
    <source>
        <dbReference type="Proteomes" id="UP000593567"/>
    </source>
</evidence>
<sequence>MGIIKFVDQVELSYSQLGEVAQVNSVTMPMVDELCDLLPVPIRKEWMKIYRAASLEEKVHPFSLFMSYLEDERAISRRLAERQQRKSDKSIRTHGSIAEPSSVHNSDTQINRCIIHNKPHPTEECKLFLSLKVTDRIKEVQKSRACYRCFKDHQMKHCRSKSPCTICDRSNHNSLLCKNQLVAATTSHSSDNSAVLLLIQQVHVADSKKKVTVFFDSGSTGTFITHRAAKRIKAKRLRPVKLDLTTTGNVESQHSTYLYEVCLASSSGKPVTITCFGLDQITGKVSSLNLQVIKELFPNLDPNLFQRHSEEVDILIGADLCSLHPRQVVATAGSNLKVLEGSFGMCLHGTHSRLRLCGEQKSHFTQITMCSQVVEKSSEALGLQHLEFSRPHTFLTDLRPFRFLE</sequence>
<evidence type="ECO:0000259" key="2">
    <source>
        <dbReference type="Pfam" id="PF05585"/>
    </source>
</evidence>
<feature type="compositionally biased region" description="Basic and acidic residues" evidence="1">
    <location>
        <begin position="80"/>
        <end position="91"/>
    </location>
</feature>
<dbReference type="Pfam" id="PF05585">
    <property type="entry name" value="DUF1758"/>
    <property type="match status" value="1"/>
</dbReference>
<organism evidence="3 4">
    <name type="scientific">Bugula neritina</name>
    <name type="common">Brown bryozoan</name>
    <name type="synonym">Sertularia neritina</name>
    <dbReference type="NCBI Taxonomy" id="10212"/>
    <lineage>
        <taxon>Eukaryota</taxon>
        <taxon>Metazoa</taxon>
        <taxon>Spiralia</taxon>
        <taxon>Lophotrochozoa</taxon>
        <taxon>Bryozoa</taxon>
        <taxon>Gymnolaemata</taxon>
        <taxon>Cheilostomatida</taxon>
        <taxon>Flustrina</taxon>
        <taxon>Buguloidea</taxon>
        <taxon>Bugulidae</taxon>
        <taxon>Bugula</taxon>
    </lineage>
</organism>
<reference evidence="3" key="1">
    <citation type="submission" date="2020-06" db="EMBL/GenBank/DDBJ databases">
        <title>Draft genome of Bugula neritina, a colonial animal packing powerful symbionts and potential medicines.</title>
        <authorList>
            <person name="Rayko M."/>
        </authorList>
    </citation>
    <scope>NUCLEOTIDE SEQUENCE [LARGE SCALE GENOMIC DNA]</scope>
    <source>
        <strain evidence="3">Kwan_BN1</strain>
    </source>
</reference>
<evidence type="ECO:0000256" key="1">
    <source>
        <dbReference type="SAM" id="MobiDB-lite"/>
    </source>
</evidence>
<dbReference type="Proteomes" id="UP000593567">
    <property type="component" value="Unassembled WGS sequence"/>
</dbReference>
<comment type="caution">
    <text evidence="3">The sequence shown here is derived from an EMBL/GenBank/DDBJ whole genome shotgun (WGS) entry which is preliminary data.</text>
</comment>
<feature type="region of interest" description="Disordered" evidence="1">
    <location>
        <begin position="80"/>
        <end position="104"/>
    </location>
</feature>